<dbReference type="Proteomes" id="UP000001933">
    <property type="component" value="Chromosome"/>
</dbReference>
<evidence type="ECO:0000313" key="1">
    <source>
        <dbReference type="EMBL" id="ABC78621.1"/>
    </source>
</evidence>
<proteinExistence type="predicted"/>
<dbReference type="KEGG" id="sat:SYN_02476"/>
<dbReference type="OrthoDB" id="5389988at2"/>
<dbReference type="Pfam" id="PF09709">
    <property type="entry name" value="Cas_Csd1"/>
    <property type="match status" value="1"/>
</dbReference>
<dbReference type="EMBL" id="CP000252">
    <property type="protein sequence ID" value="ABC78621.1"/>
    <property type="molecule type" value="Genomic_DNA"/>
</dbReference>
<reference evidence="1 2" key="1">
    <citation type="journal article" date="2007" name="Proc. Natl. Acad. Sci. U.S.A.">
        <title>The genome of Syntrophus aciditrophicus: life at the thermodynamic limit of microbial growth.</title>
        <authorList>
            <person name="McInerney M.J."/>
            <person name="Rohlin L."/>
            <person name="Mouttaki H."/>
            <person name="Kim U."/>
            <person name="Krupp R.S."/>
            <person name="Rios-Hernandez L."/>
            <person name="Sieber J."/>
            <person name="Struchtemeyer C.G."/>
            <person name="Bhattacharyya A."/>
            <person name="Campbell J.W."/>
            <person name="Gunsalus R.P."/>
        </authorList>
    </citation>
    <scope>NUCLEOTIDE SEQUENCE [LARGE SCALE GENOMIC DNA]</scope>
    <source>
        <strain evidence="1 2">SB</strain>
    </source>
</reference>
<dbReference type="InterPro" id="IPR010144">
    <property type="entry name" value="CRISPR-assoc_prot_Csd1-typ"/>
</dbReference>
<gene>
    <name evidence="1" type="ORF">SYN_02476</name>
</gene>
<name>Q2LX13_SYNAS</name>
<dbReference type="AlphaFoldDB" id="Q2LX13"/>
<sequence length="641" mass="73894">MSWIEKLYETSVEIGKMQLSGPDRPWPVSHVAKKAHVEVTLGSKGDFRRIRALSFDESLTIIPVTESSANRTSNDAPHPLCEELSYCAADLPNRKEKRFKEFIELMDQWAESEEFSHPKVKAVRNYLKNDGKLYTVLCKNNLLPFKTVNPKGKKTPVEDKKVFVRWCIEESGKPHSGTWEDESLIESWINFDASQNMPNKENQSLCMLSGASVRIAKGHHRFLRTPDDGAKLLSSNDLEGFTFRGRFTDVKNDSGKQACTVGYVESQKAHNALRWLIARQKYHKIEDEFVRCFVTWAVRCKPIPDPCANSLDFLGDEFKINDTATPQDGDVGQSFALRFNKKLAGYKANISDTEDIVVMGLDSATPGRMAITYYRELTGSEFLERIEKWHSDFSWFQNYGRDKRFLGAPSPKDIAWCSYAKRIGENSELRVDIKLLNATVERLLPSIVDGRPVPRDLIEQSVRRVSNRAGLEPWEFEKCLGIACSLFKGFYNDRRYSMALEEERTSRDYLYGRLLALADQIEWRALRLANEKRGTTASRLMQRFSDRPFSTWKNIEEALKPYKDRIRAKYPGLLDGYEELLDAIHSKILSANYITDTRLTGEYLLGYHCQRQWFRDHKREKGQWILKSADDVENQEADFEE</sequence>
<dbReference type="HOGENOM" id="CLU_016417_0_0_7"/>
<dbReference type="STRING" id="56780.SYN_02476"/>
<evidence type="ECO:0000313" key="2">
    <source>
        <dbReference type="Proteomes" id="UP000001933"/>
    </source>
</evidence>
<protein>
    <submittedName>
        <fullName evidence="1">Hypothetical cytosolic protein</fullName>
    </submittedName>
</protein>
<dbReference type="CDD" id="cd09757">
    <property type="entry name" value="Cas8c_I-C"/>
    <property type="match status" value="1"/>
</dbReference>
<dbReference type="RefSeq" id="WP_011418638.1">
    <property type="nucleotide sequence ID" value="NC_007759.1"/>
</dbReference>
<dbReference type="eggNOG" id="COG5632">
    <property type="taxonomic scope" value="Bacteria"/>
</dbReference>
<organism evidence="1 2">
    <name type="scientific">Syntrophus aciditrophicus (strain SB)</name>
    <dbReference type="NCBI Taxonomy" id="56780"/>
    <lineage>
        <taxon>Bacteria</taxon>
        <taxon>Pseudomonadati</taxon>
        <taxon>Thermodesulfobacteriota</taxon>
        <taxon>Syntrophia</taxon>
        <taxon>Syntrophales</taxon>
        <taxon>Syntrophaceae</taxon>
        <taxon>Syntrophus</taxon>
    </lineage>
</organism>
<accession>Q2LX13</accession>
<keyword evidence="2" id="KW-1185">Reference proteome</keyword>
<dbReference type="InParanoid" id="Q2LX13"/>
<dbReference type="NCBIfam" id="TIGR01863">
    <property type="entry name" value="cas_Csd1"/>
    <property type="match status" value="1"/>
</dbReference>